<comment type="caution">
    <text evidence="2">The sequence shown here is derived from an EMBL/GenBank/DDBJ whole genome shotgun (WGS) entry which is preliminary data.</text>
</comment>
<name>A0A8X6JY02_NEPPI</name>
<feature type="region of interest" description="Disordered" evidence="1">
    <location>
        <begin position="1"/>
        <end position="77"/>
    </location>
</feature>
<dbReference type="EMBL" id="BMAW01090282">
    <property type="protein sequence ID" value="GFS44067.1"/>
    <property type="molecule type" value="Genomic_DNA"/>
</dbReference>
<reference evidence="2" key="1">
    <citation type="submission" date="2020-08" db="EMBL/GenBank/DDBJ databases">
        <title>Multicomponent nature underlies the extraordinary mechanical properties of spider dragline silk.</title>
        <authorList>
            <person name="Kono N."/>
            <person name="Nakamura H."/>
            <person name="Mori M."/>
            <person name="Yoshida Y."/>
            <person name="Ohtoshi R."/>
            <person name="Malay A.D."/>
            <person name="Moran D.A.P."/>
            <person name="Tomita M."/>
            <person name="Numata K."/>
            <person name="Arakawa K."/>
        </authorList>
    </citation>
    <scope>NUCLEOTIDE SEQUENCE</scope>
</reference>
<organism evidence="2 3">
    <name type="scientific">Nephila pilipes</name>
    <name type="common">Giant wood spider</name>
    <name type="synonym">Nephila maculata</name>
    <dbReference type="NCBI Taxonomy" id="299642"/>
    <lineage>
        <taxon>Eukaryota</taxon>
        <taxon>Metazoa</taxon>
        <taxon>Ecdysozoa</taxon>
        <taxon>Arthropoda</taxon>
        <taxon>Chelicerata</taxon>
        <taxon>Arachnida</taxon>
        <taxon>Araneae</taxon>
        <taxon>Araneomorphae</taxon>
        <taxon>Entelegynae</taxon>
        <taxon>Araneoidea</taxon>
        <taxon>Nephilidae</taxon>
        <taxon>Nephila</taxon>
    </lineage>
</organism>
<protein>
    <submittedName>
        <fullName evidence="2">Uncharacterized protein</fullName>
    </submittedName>
</protein>
<dbReference type="Proteomes" id="UP000887013">
    <property type="component" value="Unassembled WGS sequence"/>
</dbReference>
<evidence type="ECO:0000256" key="1">
    <source>
        <dbReference type="SAM" id="MobiDB-lite"/>
    </source>
</evidence>
<proteinExistence type="predicted"/>
<sequence length="77" mass="8420">MSRPWTHRSTGDSHRIRQKDDPSRKVGQPPPSSLSSAQTMRSSPADVPEDLPAIRRSALPACEGDFQSYGSSAERVV</sequence>
<gene>
    <name evidence="2" type="ORF">NPIL_246121</name>
</gene>
<evidence type="ECO:0000313" key="3">
    <source>
        <dbReference type="Proteomes" id="UP000887013"/>
    </source>
</evidence>
<dbReference type="AlphaFoldDB" id="A0A8X6JY02"/>
<keyword evidence="3" id="KW-1185">Reference proteome</keyword>
<feature type="compositionally biased region" description="Polar residues" evidence="1">
    <location>
        <begin position="33"/>
        <end position="42"/>
    </location>
</feature>
<accession>A0A8X6JY02</accession>
<evidence type="ECO:0000313" key="2">
    <source>
        <dbReference type="EMBL" id="GFS44067.1"/>
    </source>
</evidence>
<feature type="compositionally biased region" description="Basic and acidic residues" evidence="1">
    <location>
        <begin position="9"/>
        <end position="24"/>
    </location>
</feature>